<sequence>MYRESPAPVPREDNEIDEDYSTCSSVSSYDSDAQAEWDESFRQIQFIFSAVIFPLLGRFVGRQFAIKLFTKFSVAQALKNII</sequence>
<dbReference type="Proteomes" id="UP001498771">
    <property type="component" value="Unassembled WGS sequence"/>
</dbReference>
<evidence type="ECO:0000256" key="1">
    <source>
        <dbReference type="SAM" id="MobiDB-lite"/>
    </source>
</evidence>
<evidence type="ECO:0000313" key="4">
    <source>
        <dbReference type="Proteomes" id="UP001498771"/>
    </source>
</evidence>
<evidence type="ECO:0000256" key="2">
    <source>
        <dbReference type="SAM" id="Phobius"/>
    </source>
</evidence>
<feature type="region of interest" description="Disordered" evidence="1">
    <location>
        <begin position="1"/>
        <end position="22"/>
    </location>
</feature>
<evidence type="ECO:0000313" key="3">
    <source>
        <dbReference type="EMBL" id="KAK7207072.1"/>
    </source>
</evidence>
<keyword evidence="4" id="KW-1185">Reference proteome</keyword>
<comment type="caution">
    <text evidence="3">The sequence shown here is derived from an EMBL/GenBank/DDBJ whole genome shotgun (WGS) entry which is preliminary data.</text>
</comment>
<name>A0ABR1FBD0_9ASCO</name>
<dbReference type="RefSeq" id="XP_064770105.1">
    <property type="nucleotide sequence ID" value="XM_064913867.1"/>
</dbReference>
<protein>
    <submittedName>
        <fullName evidence="3">Uncharacterized protein</fullName>
    </submittedName>
</protein>
<reference evidence="3 4" key="1">
    <citation type="submission" date="2024-03" db="EMBL/GenBank/DDBJ databases">
        <title>Genome-scale model development and genomic sequencing of the oleaginous clade Lipomyces.</title>
        <authorList>
            <consortium name="Lawrence Berkeley National Laboratory"/>
            <person name="Czajka J.J."/>
            <person name="Han Y."/>
            <person name="Kim J."/>
            <person name="Mondo S.J."/>
            <person name="Hofstad B.A."/>
            <person name="Robles A."/>
            <person name="Haridas S."/>
            <person name="Riley R."/>
            <person name="LaButti K."/>
            <person name="Pangilinan J."/>
            <person name="Andreopoulos W."/>
            <person name="Lipzen A."/>
            <person name="Yan J."/>
            <person name="Wang M."/>
            <person name="Ng V."/>
            <person name="Grigoriev I.V."/>
            <person name="Spatafora J.W."/>
            <person name="Magnuson J.K."/>
            <person name="Baker S.E."/>
            <person name="Pomraning K.R."/>
        </authorList>
    </citation>
    <scope>NUCLEOTIDE SEQUENCE [LARGE SCALE GENOMIC DNA]</scope>
    <source>
        <strain evidence="3 4">Phaff 52-87</strain>
    </source>
</reference>
<organism evidence="3 4">
    <name type="scientific">Myxozyma melibiosi</name>
    <dbReference type="NCBI Taxonomy" id="54550"/>
    <lineage>
        <taxon>Eukaryota</taxon>
        <taxon>Fungi</taxon>
        <taxon>Dikarya</taxon>
        <taxon>Ascomycota</taxon>
        <taxon>Saccharomycotina</taxon>
        <taxon>Lipomycetes</taxon>
        <taxon>Lipomycetales</taxon>
        <taxon>Lipomycetaceae</taxon>
        <taxon>Myxozyma</taxon>
    </lineage>
</organism>
<keyword evidence="2" id="KW-0812">Transmembrane</keyword>
<dbReference type="PANTHER" id="PTHR28230">
    <property type="entry name" value="CHROMOSOME 1, WHOLE GENOME SHOTGUN SEQUENCE"/>
    <property type="match status" value="1"/>
</dbReference>
<feature type="transmembrane region" description="Helical" evidence="2">
    <location>
        <begin position="44"/>
        <end position="61"/>
    </location>
</feature>
<accession>A0ABR1FBD0</accession>
<dbReference type="Pfam" id="PF19117">
    <property type="entry name" value="Mim2"/>
    <property type="match status" value="1"/>
</dbReference>
<gene>
    <name evidence="3" type="ORF">BZA70DRAFT_286451</name>
</gene>
<proteinExistence type="predicted"/>
<dbReference type="InterPro" id="IPR037652">
    <property type="entry name" value="Mim2"/>
</dbReference>
<dbReference type="EMBL" id="JBBJBU010000001">
    <property type="protein sequence ID" value="KAK7207072.1"/>
    <property type="molecule type" value="Genomic_DNA"/>
</dbReference>
<keyword evidence="2" id="KW-1133">Transmembrane helix</keyword>
<keyword evidence="2" id="KW-0472">Membrane</keyword>
<dbReference type="PANTHER" id="PTHR28230:SF1">
    <property type="entry name" value="MITOCHONDRIAL IMPORT PROTEIN 2"/>
    <property type="match status" value="1"/>
</dbReference>
<dbReference type="GeneID" id="90039379"/>